<evidence type="ECO:0000256" key="1">
    <source>
        <dbReference type="ARBA" id="ARBA00022729"/>
    </source>
</evidence>
<dbReference type="AlphaFoldDB" id="A0AAV2GFT9"/>
<feature type="domain" description="Gnk2-homologous" evidence="4">
    <location>
        <begin position="29"/>
        <end position="135"/>
    </location>
</feature>
<evidence type="ECO:0000313" key="5">
    <source>
        <dbReference type="EMBL" id="CAL1409107.1"/>
    </source>
</evidence>
<gene>
    <name evidence="5" type="ORF">LTRI10_LOCUS48638</name>
</gene>
<evidence type="ECO:0000313" key="6">
    <source>
        <dbReference type="Proteomes" id="UP001497516"/>
    </source>
</evidence>
<feature type="chain" id="PRO_5043931854" description="Gnk2-homologous domain-containing protein" evidence="3">
    <location>
        <begin position="28"/>
        <end position="136"/>
    </location>
</feature>
<protein>
    <recommendedName>
        <fullName evidence="4">Gnk2-homologous domain-containing protein</fullName>
    </recommendedName>
</protein>
<dbReference type="PROSITE" id="PS51473">
    <property type="entry name" value="GNK2"/>
    <property type="match status" value="1"/>
</dbReference>
<sequence>MITTTMPSSLSPLLFSLLAVITVAVKAEPDLGYISSLCGRRHDPHPPRLKRRAIQVTVSAITNTVPSVVGFCDDSVRQKPAMHVFASCPFHVTQEDCTKCLEYAQDQLINYLCEGLYGAQLVLSGCILRYETYKFC</sequence>
<feature type="signal peptide" evidence="3">
    <location>
        <begin position="1"/>
        <end position="27"/>
    </location>
</feature>
<dbReference type="Pfam" id="PF01657">
    <property type="entry name" value="Stress-antifung"/>
    <property type="match status" value="1"/>
</dbReference>
<dbReference type="Gene3D" id="3.30.430.20">
    <property type="entry name" value="Gnk2 domain, C-X8-C-X2-C motif"/>
    <property type="match status" value="1"/>
</dbReference>
<evidence type="ECO:0000256" key="2">
    <source>
        <dbReference type="ARBA" id="ARBA00022737"/>
    </source>
</evidence>
<name>A0AAV2GFT9_9ROSI</name>
<organism evidence="5 6">
    <name type="scientific">Linum trigynum</name>
    <dbReference type="NCBI Taxonomy" id="586398"/>
    <lineage>
        <taxon>Eukaryota</taxon>
        <taxon>Viridiplantae</taxon>
        <taxon>Streptophyta</taxon>
        <taxon>Embryophyta</taxon>
        <taxon>Tracheophyta</taxon>
        <taxon>Spermatophyta</taxon>
        <taxon>Magnoliopsida</taxon>
        <taxon>eudicotyledons</taxon>
        <taxon>Gunneridae</taxon>
        <taxon>Pentapetalae</taxon>
        <taxon>rosids</taxon>
        <taxon>fabids</taxon>
        <taxon>Malpighiales</taxon>
        <taxon>Linaceae</taxon>
        <taxon>Linum</taxon>
    </lineage>
</organism>
<accession>A0AAV2GFT9</accession>
<evidence type="ECO:0000259" key="4">
    <source>
        <dbReference type="PROSITE" id="PS51473"/>
    </source>
</evidence>
<reference evidence="5 6" key="1">
    <citation type="submission" date="2024-04" db="EMBL/GenBank/DDBJ databases">
        <authorList>
            <person name="Fracassetti M."/>
        </authorList>
    </citation>
    <scope>NUCLEOTIDE SEQUENCE [LARGE SCALE GENOMIC DNA]</scope>
</reference>
<proteinExistence type="predicted"/>
<evidence type="ECO:0000256" key="3">
    <source>
        <dbReference type="SAM" id="SignalP"/>
    </source>
</evidence>
<keyword evidence="1 3" id="KW-0732">Signal</keyword>
<dbReference type="InterPro" id="IPR002902">
    <property type="entry name" value="GNK2"/>
</dbReference>
<keyword evidence="6" id="KW-1185">Reference proteome</keyword>
<dbReference type="InterPro" id="IPR038408">
    <property type="entry name" value="GNK2_sf"/>
</dbReference>
<dbReference type="EMBL" id="OZ034821">
    <property type="protein sequence ID" value="CAL1409107.1"/>
    <property type="molecule type" value="Genomic_DNA"/>
</dbReference>
<keyword evidence="2" id="KW-0677">Repeat</keyword>
<dbReference type="Proteomes" id="UP001497516">
    <property type="component" value="Chromosome 8"/>
</dbReference>